<dbReference type="AlphaFoldDB" id="A0A0D8FRE8"/>
<keyword evidence="2" id="KW-1185">Reference proteome</keyword>
<accession>A0A0D8FRE8</accession>
<dbReference type="SUPFAM" id="SSF47598">
    <property type="entry name" value="Ribbon-helix-helix"/>
    <property type="match status" value="1"/>
</dbReference>
<gene>
    <name evidence="1" type="ORF">FEAC_25430</name>
</gene>
<comment type="caution">
    <text evidence="1">The sequence shown here is derived from an EMBL/GenBank/DDBJ whole genome shotgun (WGS) entry which is preliminary data.</text>
</comment>
<dbReference type="RefSeq" id="WP_035390748.1">
    <property type="nucleotide sequence ID" value="NZ_JQKF01000030.1"/>
</dbReference>
<dbReference type="OrthoDB" id="5193402at2"/>
<evidence type="ECO:0008006" key="3">
    <source>
        <dbReference type="Google" id="ProtNLM"/>
    </source>
</evidence>
<dbReference type="Proteomes" id="UP000032336">
    <property type="component" value="Unassembled WGS sequence"/>
</dbReference>
<evidence type="ECO:0000313" key="1">
    <source>
        <dbReference type="EMBL" id="KJE75701.1"/>
    </source>
</evidence>
<dbReference type="EMBL" id="JXUW01000031">
    <property type="protein sequence ID" value="KJE75701.1"/>
    <property type="molecule type" value="Genomic_DNA"/>
</dbReference>
<evidence type="ECO:0000313" key="2">
    <source>
        <dbReference type="Proteomes" id="UP000032336"/>
    </source>
</evidence>
<sequence length="94" mass="10394">MTKKKTTIYLDPDVLTATKAAALTSNRSESAVIEDALRSYLRSGHVEAAWDELRELLERVGYTSDLDEDAALAQAVTEVRAVRRERRARTVSGG</sequence>
<dbReference type="STRING" id="1121877.FEAC_25430"/>
<dbReference type="GeneID" id="78373561"/>
<dbReference type="Gene3D" id="1.10.1220.10">
    <property type="entry name" value="Met repressor-like"/>
    <property type="match status" value="1"/>
</dbReference>
<name>A0A0D8FRE8_9ACTN</name>
<dbReference type="GO" id="GO:0006355">
    <property type="term" value="P:regulation of DNA-templated transcription"/>
    <property type="evidence" value="ECO:0007669"/>
    <property type="project" value="InterPro"/>
</dbReference>
<dbReference type="CDD" id="cd21631">
    <property type="entry name" value="RHH_CopG_NikR-like"/>
    <property type="match status" value="1"/>
</dbReference>
<dbReference type="InterPro" id="IPR010985">
    <property type="entry name" value="Ribbon_hlx_hlx"/>
</dbReference>
<proteinExistence type="predicted"/>
<organism evidence="1 2">
    <name type="scientific">Ferrimicrobium acidiphilum DSM 19497</name>
    <dbReference type="NCBI Taxonomy" id="1121877"/>
    <lineage>
        <taxon>Bacteria</taxon>
        <taxon>Bacillati</taxon>
        <taxon>Actinomycetota</taxon>
        <taxon>Acidimicrobiia</taxon>
        <taxon>Acidimicrobiales</taxon>
        <taxon>Acidimicrobiaceae</taxon>
        <taxon>Ferrimicrobium</taxon>
    </lineage>
</organism>
<reference evidence="1 2" key="1">
    <citation type="submission" date="2015-01" db="EMBL/GenBank/DDBJ databases">
        <title>Draft genome of the acidophilic iron oxidizer Ferrimicrobium acidiphilum strain T23.</title>
        <authorList>
            <person name="Poehlein A."/>
            <person name="Eisen S."/>
            <person name="Schloemann M."/>
            <person name="Johnson B.D."/>
            <person name="Daniel R."/>
            <person name="Muehling M."/>
        </authorList>
    </citation>
    <scope>NUCLEOTIDE SEQUENCE [LARGE SCALE GENOMIC DNA]</scope>
    <source>
        <strain evidence="1 2">T23</strain>
    </source>
</reference>
<dbReference type="InterPro" id="IPR013321">
    <property type="entry name" value="Arc_rbn_hlx_hlx"/>
</dbReference>
<protein>
    <recommendedName>
        <fullName evidence="3">Ribbon-helix-helix protein CopG domain-containing protein</fullName>
    </recommendedName>
</protein>